<feature type="transmembrane region" description="Helical" evidence="6">
    <location>
        <begin position="15"/>
        <end position="35"/>
    </location>
</feature>
<evidence type="ECO:0000313" key="9">
    <source>
        <dbReference type="Proteomes" id="UP001597427"/>
    </source>
</evidence>
<evidence type="ECO:0000259" key="7">
    <source>
        <dbReference type="Pfam" id="PF07730"/>
    </source>
</evidence>
<evidence type="ECO:0000256" key="3">
    <source>
        <dbReference type="ARBA" id="ARBA00022679"/>
    </source>
</evidence>
<dbReference type="EC" id="2.7.13.3" evidence="2"/>
<dbReference type="Gene3D" id="1.20.5.1930">
    <property type="match status" value="1"/>
</dbReference>
<evidence type="ECO:0000256" key="1">
    <source>
        <dbReference type="ARBA" id="ARBA00000085"/>
    </source>
</evidence>
<comment type="catalytic activity">
    <reaction evidence="1">
        <text>ATP + protein L-histidine = ADP + protein N-phospho-L-histidine.</text>
        <dbReference type="EC" id="2.7.13.3"/>
    </reaction>
</comment>
<gene>
    <name evidence="8" type="ORF">ACFSR0_05600</name>
</gene>
<feature type="transmembrane region" description="Helical" evidence="6">
    <location>
        <begin position="134"/>
        <end position="151"/>
    </location>
</feature>
<evidence type="ECO:0000256" key="6">
    <source>
        <dbReference type="SAM" id="Phobius"/>
    </source>
</evidence>
<dbReference type="Proteomes" id="UP001597427">
    <property type="component" value="Unassembled WGS sequence"/>
</dbReference>
<dbReference type="RefSeq" id="WP_379980758.1">
    <property type="nucleotide sequence ID" value="NZ_JBHUMO010000039.1"/>
</dbReference>
<keyword evidence="3" id="KW-0808">Transferase</keyword>
<feature type="transmembrane region" description="Helical" evidence="6">
    <location>
        <begin position="42"/>
        <end position="59"/>
    </location>
</feature>
<dbReference type="SUPFAM" id="SSF55874">
    <property type="entry name" value="ATPase domain of HSP90 chaperone/DNA topoisomerase II/histidine kinase"/>
    <property type="match status" value="1"/>
</dbReference>
<dbReference type="InterPro" id="IPR036890">
    <property type="entry name" value="HATPase_C_sf"/>
</dbReference>
<protein>
    <recommendedName>
        <fullName evidence="2">histidine kinase</fullName>
        <ecNumber evidence="2">2.7.13.3</ecNumber>
    </recommendedName>
</protein>
<evidence type="ECO:0000256" key="4">
    <source>
        <dbReference type="ARBA" id="ARBA00022777"/>
    </source>
</evidence>
<comment type="caution">
    <text evidence="8">The sequence shown here is derived from an EMBL/GenBank/DDBJ whole genome shotgun (WGS) entry which is preliminary data.</text>
</comment>
<accession>A0ABW5TLB7</accession>
<evidence type="ECO:0000256" key="5">
    <source>
        <dbReference type="ARBA" id="ARBA00023012"/>
    </source>
</evidence>
<evidence type="ECO:0000256" key="2">
    <source>
        <dbReference type="ARBA" id="ARBA00012438"/>
    </source>
</evidence>
<keyword evidence="6" id="KW-0812">Transmembrane</keyword>
<organism evidence="8 9">
    <name type="scientific">Enterococcus camelliae</name>
    <dbReference type="NCBI Taxonomy" id="453959"/>
    <lineage>
        <taxon>Bacteria</taxon>
        <taxon>Bacillati</taxon>
        <taxon>Bacillota</taxon>
        <taxon>Bacilli</taxon>
        <taxon>Lactobacillales</taxon>
        <taxon>Enterococcaceae</taxon>
        <taxon>Enterococcus</taxon>
    </lineage>
</organism>
<keyword evidence="5" id="KW-0902">Two-component regulatory system</keyword>
<feature type="transmembrane region" description="Helical" evidence="6">
    <location>
        <begin position="65"/>
        <end position="93"/>
    </location>
</feature>
<dbReference type="InterPro" id="IPR011712">
    <property type="entry name" value="Sig_transdc_His_kin_sub3_dim/P"/>
</dbReference>
<sequence length="372" mass="43156">MKKFLEEEILFPKKIGWIPYFWLIFLIPVLSDLVTMPLKKQVIILFLLLLFLKAYREGYESNKWAIWYVIIQLSISVSYQFLGMTGLFIFTAWQIGFLSLRRDRFYLFLGVYYAFCFINIVSTTLWLVQGDAQSIGSLLIVLLFAIFSPLVSRSMNESIYRTTQLNRENKRLEALIRKEERERIARDLHDNLGQSFSIITLKTELAQKLLAKQPEKVSQELTEIAQISRNNLQLVRQIVNGLENRSIAKALLEEEKLLSAASIYLSTEGEEIAENWPIELQTIFASCIKEAFTNIIRHSKAQFVQCVFRQSNQYYELSIHDNGIGFLTIDPTSHGLSGMMARMKEKNGIFDIINGDGTKLHFKIPLEEERER</sequence>
<dbReference type="Gene3D" id="3.30.565.10">
    <property type="entry name" value="Histidine kinase-like ATPase, C-terminal domain"/>
    <property type="match status" value="1"/>
</dbReference>
<evidence type="ECO:0000313" key="8">
    <source>
        <dbReference type="EMBL" id="MFD2728901.1"/>
    </source>
</evidence>
<dbReference type="GO" id="GO:0016301">
    <property type="term" value="F:kinase activity"/>
    <property type="evidence" value="ECO:0007669"/>
    <property type="project" value="UniProtKB-KW"/>
</dbReference>
<dbReference type="PANTHER" id="PTHR24421">
    <property type="entry name" value="NITRATE/NITRITE SENSOR PROTEIN NARX-RELATED"/>
    <property type="match status" value="1"/>
</dbReference>
<keyword evidence="6" id="KW-1133">Transmembrane helix</keyword>
<keyword evidence="4 8" id="KW-0418">Kinase</keyword>
<reference evidence="9" key="1">
    <citation type="journal article" date="2019" name="Int. J. Syst. Evol. Microbiol.">
        <title>The Global Catalogue of Microorganisms (GCM) 10K type strain sequencing project: providing services to taxonomists for standard genome sequencing and annotation.</title>
        <authorList>
            <consortium name="The Broad Institute Genomics Platform"/>
            <consortium name="The Broad Institute Genome Sequencing Center for Infectious Disease"/>
            <person name="Wu L."/>
            <person name="Ma J."/>
        </authorList>
    </citation>
    <scope>NUCLEOTIDE SEQUENCE [LARGE SCALE GENOMIC DNA]</scope>
    <source>
        <strain evidence="9">TISTR 932</strain>
    </source>
</reference>
<feature type="domain" description="Signal transduction histidine kinase subgroup 3 dimerisation and phosphoacceptor" evidence="7">
    <location>
        <begin position="180"/>
        <end position="243"/>
    </location>
</feature>
<keyword evidence="9" id="KW-1185">Reference proteome</keyword>
<feature type="transmembrane region" description="Helical" evidence="6">
    <location>
        <begin position="105"/>
        <end position="128"/>
    </location>
</feature>
<name>A0ABW5TLB7_9ENTE</name>
<dbReference type="PANTHER" id="PTHR24421:SF63">
    <property type="entry name" value="SENSOR HISTIDINE KINASE DESK"/>
    <property type="match status" value="1"/>
</dbReference>
<dbReference type="InterPro" id="IPR050482">
    <property type="entry name" value="Sensor_HK_TwoCompSys"/>
</dbReference>
<dbReference type="Pfam" id="PF07730">
    <property type="entry name" value="HisKA_3"/>
    <property type="match status" value="1"/>
</dbReference>
<keyword evidence="6" id="KW-0472">Membrane</keyword>
<dbReference type="EMBL" id="JBHUMO010000039">
    <property type="protein sequence ID" value="MFD2728901.1"/>
    <property type="molecule type" value="Genomic_DNA"/>
</dbReference>
<proteinExistence type="predicted"/>